<name>A0ABU3CD60_9FLAO</name>
<proteinExistence type="predicted"/>
<comment type="caution">
    <text evidence="1">The sequence shown here is derived from an EMBL/GenBank/DDBJ whole genome shotgun (WGS) entry which is preliminary data.</text>
</comment>
<reference evidence="1 2" key="1">
    <citation type="submission" date="2023-09" db="EMBL/GenBank/DDBJ databases">
        <authorList>
            <person name="Rey-Velasco X."/>
        </authorList>
    </citation>
    <scope>NUCLEOTIDE SEQUENCE [LARGE SCALE GENOMIC DNA]</scope>
    <source>
        <strain evidence="1 2">F363</strain>
    </source>
</reference>
<dbReference type="Proteomes" id="UP001262889">
    <property type="component" value="Unassembled WGS sequence"/>
</dbReference>
<dbReference type="Pfam" id="PF13715">
    <property type="entry name" value="CarbopepD_reg_2"/>
    <property type="match status" value="1"/>
</dbReference>
<gene>
    <name evidence="1" type="ORF">RM553_15075</name>
</gene>
<dbReference type="Pfam" id="PF18939">
    <property type="entry name" value="DUF5686"/>
    <property type="match status" value="1"/>
</dbReference>
<dbReference type="SUPFAM" id="SSF49464">
    <property type="entry name" value="Carboxypeptidase regulatory domain-like"/>
    <property type="match status" value="1"/>
</dbReference>
<dbReference type="EMBL" id="JAVRHQ010000021">
    <property type="protein sequence ID" value="MDT0644157.1"/>
    <property type="molecule type" value="Genomic_DNA"/>
</dbReference>
<dbReference type="InterPro" id="IPR043741">
    <property type="entry name" value="DUF5686"/>
</dbReference>
<evidence type="ECO:0000313" key="1">
    <source>
        <dbReference type="EMBL" id="MDT0644157.1"/>
    </source>
</evidence>
<evidence type="ECO:0000313" key="2">
    <source>
        <dbReference type="Proteomes" id="UP001262889"/>
    </source>
</evidence>
<accession>A0ABU3CD60</accession>
<protein>
    <submittedName>
        <fullName evidence="1">DUF5686 family protein</fullName>
    </submittedName>
</protein>
<organism evidence="1 2">
    <name type="scientific">Autumnicola tepida</name>
    <dbReference type="NCBI Taxonomy" id="3075595"/>
    <lineage>
        <taxon>Bacteria</taxon>
        <taxon>Pseudomonadati</taxon>
        <taxon>Bacteroidota</taxon>
        <taxon>Flavobacteriia</taxon>
        <taxon>Flavobacteriales</taxon>
        <taxon>Flavobacteriaceae</taxon>
        <taxon>Autumnicola</taxon>
    </lineage>
</organism>
<keyword evidence="2" id="KW-1185">Reference proteome</keyword>
<dbReference type="InterPro" id="IPR008969">
    <property type="entry name" value="CarboxyPept-like_regulatory"/>
</dbReference>
<sequence>MRNWLFLVFIFLTAEGFAQNSISGRIVNSENGEPLPYSKISFGKEQVLTNIDGSFRINYTQDSLKLQISYVGFRSKTLKVSPTVEYVLVELQPVVEELSAVTLSSGENPANNIIRKAIINKNKNDPQKALEHFSYKTYTKLLIDNLSEGMRLEADTSNLGMETIINTGRAYLSEKVSRNTYSRGKGLKEIVLGLETAGFEEPVYEVLSLESNPLSLYQNDYKLFGTDYAAPLANDALKNYHFTILDTTAAQRPAYVIYFAPRREKVVAGLEGVLYLDTLSYAIQQAKAQLLGAIKLEVNHYYNYYPEEDLWFPKKQVTNIRPGSGGKDISVFGGVISVGSLQRGSDVLSSMLGGTATNPNDYLTSTATNYEIHFEEDVSGKTNAASIEVLPEAGERKIGFWEENRQQIYSRRDRNTAAFVDSIIDAQNIERKLEVQKAVQNGYYPLEFWDVDLGNLLKYNRYEGLRIGLGGKTNKHFSERFSLNGYGAYGFKDEKFKYSLGTEVYLNKSSETIIGLSYTNEIREFGTFEYLKKVNDFSLLQPRYSNITYFYNYENLRVGLEHRIIPTLQAKLAVSKSHISMNNSFDYNYIHNGKHYSEYDLAEATLSFLWQPFSRFLHTPEEYQIVEDGFPRFTAQVSRAFKGIAGGDFTFTRLGLIADHQIRRLDQSRTEFILEGNYAFGDLPLTHTFHASPNNANKSAILNRFAVAGNTSFEIMYFNEFFSDRQAMLNIRHQLRPFYFTRGIQPELVLVSRFAIGDFKNKNLHKGLDFKTMDKGFSEVGIELNKIFAGFGITTAYRYGAYHLPRFEDNFSLKFSFQLPL</sequence>
<dbReference type="RefSeq" id="WP_311535774.1">
    <property type="nucleotide sequence ID" value="NZ_JAVRHQ010000021.1"/>
</dbReference>